<comment type="caution">
    <text evidence="2">The sequence shown here is derived from an EMBL/GenBank/DDBJ whole genome shotgun (WGS) entry which is preliminary data.</text>
</comment>
<accession>A0AAW6U376</accession>
<protein>
    <submittedName>
        <fullName evidence="2">Uncharacterized protein</fullName>
    </submittedName>
</protein>
<proteinExistence type="predicted"/>
<dbReference type="RefSeq" id="WP_349246717.1">
    <property type="nucleotide sequence ID" value="NZ_JASCXX010000032.1"/>
</dbReference>
<dbReference type="EMBL" id="JASCXX010000032">
    <property type="protein sequence ID" value="MDI6451310.1"/>
    <property type="molecule type" value="Genomic_DNA"/>
</dbReference>
<organism evidence="2 3">
    <name type="scientific">Anaerobaca lacustris</name>
    <dbReference type="NCBI Taxonomy" id="3044600"/>
    <lineage>
        <taxon>Bacteria</taxon>
        <taxon>Pseudomonadati</taxon>
        <taxon>Planctomycetota</taxon>
        <taxon>Phycisphaerae</taxon>
        <taxon>Sedimentisphaerales</taxon>
        <taxon>Anaerobacaceae</taxon>
        <taxon>Anaerobaca</taxon>
    </lineage>
</organism>
<gene>
    <name evidence="2" type="ORF">QJ522_19775</name>
</gene>
<sequence>MTSNRTSTSSGDTSSKRVSPKKPPAGKRSSTDPYGTELALKVKRKGRGHLAVSYWDLWMTLLASREFDADLDRLAAEMRAQRDRHSVIGLGQEEWKGRLSHLRDLQRRLRAGGLDLPAVVEAAGALAQKEARRARRKVVEKPARQAERSEPMRWTPEKKGQDFALHGYWSDFPVSPQPYADRIAANFDSRRFYTENQSFSVARRLDRYATEGTALAAKGQYAEALALLRAVLTGIIRIMGFADDSCGVIGDAFQEAFKEYLALDLAATGIDETVFLQDLLTFLIWEDFGLTYNQTHGYFRKLSKDQGQICIDFLRQQIGNLQSEDLDYQAQEALTLLGQVACEHRRYDLFISLARDMKTDEWQRILRLADAAMKARKRDLALLVFEAALQPGFHYDLLRRHYEQLQRGVWKPDLKK</sequence>
<feature type="region of interest" description="Disordered" evidence="1">
    <location>
        <begin position="1"/>
        <end position="34"/>
    </location>
</feature>
<keyword evidence="3" id="KW-1185">Reference proteome</keyword>
<feature type="compositionally biased region" description="Polar residues" evidence="1">
    <location>
        <begin position="1"/>
        <end position="17"/>
    </location>
</feature>
<dbReference type="AlphaFoldDB" id="A0AAW6U376"/>
<evidence type="ECO:0000313" key="2">
    <source>
        <dbReference type="EMBL" id="MDI6451310.1"/>
    </source>
</evidence>
<name>A0AAW6U376_9BACT</name>
<evidence type="ECO:0000313" key="3">
    <source>
        <dbReference type="Proteomes" id="UP001431776"/>
    </source>
</evidence>
<reference evidence="2" key="1">
    <citation type="submission" date="2023-05" db="EMBL/GenBank/DDBJ databases">
        <title>Anaerotaeda fermentans gen. nov., sp. nov., a novel anaerobic planctomycete of the new family within the order Sedimentisphaerales isolated from Taman Peninsula, Russia.</title>
        <authorList>
            <person name="Khomyakova M.A."/>
            <person name="Merkel A.Y."/>
            <person name="Slobodkin A.I."/>
        </authorList>
    </citation>
    <scope>NUCLEOTIDE SEQUENCE</scope>
    <source>
        <strain evidence="2">M17dextr</strain>
    </source>
</reference>
<evidence type="ECO:0000256" key="1">
    <source>
        <dbReference type="SAM" id="MobiDB-lite"/>
    </source>
</evidence>
<dbReference type="Proteomes" id="UP001431776">
    <property type="component" value="Unassembled WGS sequence"/>
</dbReference>